<evidence type="ECO:0000256" key="8">
    <source>
        <dbReference type="SAM" id="MobiDB-lite"/>
    </source>
</evidence>
<feature type="domain" description="USP" evidence="9">
    <location>
        <begin position="145"/>
        <end position="648"/>
    </location>
</feature>
<dbReference type="OrthoDB" id="2020758at2759"/>
<dbReference type="GeneID" id="39577005"/>
<keyword evidence="11" id="KW-1185">Reference proteome</keyword>
<gene>
    <name evidence="10" type="ORF">SODALDRAFT_286304</name>
</gene>
<evidence type="ECO:0000313" key="10">
    <source>
        <dbReference type="EMBL" id="ROT34566.1"/>
    </source>
</evidence>
<dbReference type="STRING" id="1314773.A0A3N2PJS7"/>
<keyword evidence="6" id="KW-0378">Hydrolase</keyword>
<dbReference type="Pfam" id="PF00443">
    <property type="entry name" value="UCH"/>
    <property type="match status" value="1"/>
</dbReference>
<dbReference type="PROSITE" id="PS00973">
    <property type="entry name" value="USP_2"/>
    <property type="match status" value="1"/>
</dbReference>
<dbReference type="Gene3D" id="3.90.70.10">
    <property type="entry name" value="Cysteine proteinases"/>
    <property type="match status" value="1"/>
</dbReference>
<evidence type="ECO:0000313" key="11">
    <source>
        <dbReference type="Proteomes" id="UP000272025"/>
    </source>
</evidence>
<dbReference type="CDD" id="cd02662">
    <property type="entry name" value="Peptidase_C19F"/>
    <property type="match status" value="1"/>
</dbReference>
<evidence type="ECO:0000256" key="1">
    <source>
        <dbReference type="ARBA" id="ARBA00000707"/>
    </source>
</evidence>
<feature type="compositionally biased region" description="Basic and acidic residues" evidence="8">
    <location>
        <begin position="585"/>
        <end position="597"/>
    </location>
</feature>
<keyword evidence="7" id="KW-0788">Thiol protease</keyword>
<proteinExistence type="inferred from homology"/>
<dbReference type="InterPro" id="IPR028889">
    <property type="entry name" value="USP"/>
</dbReference>
<dbReference type="AlphaFoldDB" id="A0A3N2PJS7"/>
<evidence type="ECO:0000256" key="4">
    <source>
        <dbReference type="ARBA" id="ARBA00022670"/>
    </source>
</evidence>
<name>A0A3N2PJS7_SODAK</name>
<evidence type="ECO:0000256" key="7">
    <source>
        <dbReference type="ARBA" id="ARBA00022807"/>
    </source>
</evidence>
<dbReference type="GO" id="GO:0006508">
    <property type="term" value="P:proteolysis"/>
    <property type="evidence" value="ECO:0007669"/>
    <property type="project" value="UniProtKB-KW"/>
</dbReference>
<comment type="similarity">
    <text evidence="2">Belongs to the peptidase C19 family.</text>
</comment>
<dbReference type="InterPro" id="IPR038765">
    <property type="entry name" value="Papain-like_cys_pep_sf"/>
</dbReference>
<feature type="compositionally biased region" description="Acidic residues" evidence="8">
    <location>
        <begin position="496"/>
        <end position="505"/>
    </location>
</feature>
<protein>
    <recommendedName>
        <fullName evidence="3">ubiquitinyl hydrolase 1</fullName>
        <ecNumber evidence="3">3.4.19.12</ecNumber>
    </recommendedName>
</protein>
<dbReference type="PANTHER" id="PTHR24006:SF888">
    <property type="entry name" value="UBIQUITIN CARBOXYL-TERMINAL HYDROLASE 30"/>
    <property type="match status" value="1"/>
</dbReference>
<dbReference type="Proteomes" id="UP000272025">
    <property type="component" value="Unassembled WGS sequence"/>
</dbReference>
<feature type="region of interest" description="Disordered" evidence="8">
    <location>
        <begin position="661"/>
        <end position="764"/>
    </location>
</feature>
<feature type="compositionally biased region" description="Basic and acidic residues" evidence="8">
    <location>
        <begin position="706"/>
        <end position="716"/>
    </location>
</feature>
<feature type="compositionally biased region" description="Low complexity" evidence="8">
    <location>
        <begin position="289"/>
        <end position="304"/>
    </location>
</feature>
<dbReference type="EMBL" id="ML119068">
    <property type="protein sequence ID" value="ROT34566.1"/>
    <property type="molecule type" value="Genomic_DNA"/>
</dbReference>
<dbReference type="GO" id="GO:0004843">
    <property type="term" value="F:cysteine-type deubiquitinase activity"/>
    <property type="evidence" value="ECO:0007669"/>
    <property type="project" value="UniProtKB-EC"/>
</dbReference>
<organism evidence="10 11">
    <name type="scientific">Sodiomyces alkalinus (strain CBS 110278 / VKM F-3762 / F11)</name>
    <name type="common">Alkaliphilic filamentous fungus</name>
    <dbReference type="NCBI Taxonomy" id="1314773"/>
    <lineage>
        <taxon>Eukaryota</taxon>
        <taxon>Fungi</taxon>
        <taxon>Dikarya</taxon>
        <taxon>Ascomycota</taxon>
        <taxon>Pezizomycotina</taxon>
        <taxon>Sordariomycetes</taxon>
        <taxon>Hypocreomycetidae</taxon>
        <taxon>Glomerellales</taxon>
        <taxon>Plectosphaerellaceae</taxon>
        <taxon>Sodiomyces</taxon>
    </lineage>
</organism>
<dbReference type="PANTHER" id="PTHR24006">
    <property type="entry name" value="UBIQUITIN CARBOXYL-TERMINAL HYDROLASE"/>
    <property type="match status" value="1"/>
</dbReference>
<dbReference type="GO" id="GO:0005829">
    <property type="term" value="C:cytosol"/>
    <property type="evidence" value="ECO:0007669"/>
    <property type="project" value="TreeGrafter"/>
</dbReference>
<dbReference type="GO" id="GO:0005634">
    <property type="term" value="C:nucleus"/>
    <property type="evidence" value="ECO:0007669"/>
    <property type="project" value="TreeGrafter"/>
</dbReference>
<dbReference type="EC" id="3.4.19.12" evidence="3"/>
<evidence type="ECO:0000259" key="9">
    <source>
        <dbReference type="PROSITE" id="PS50235"/>
    </source>
</evidence>
<keyword evidence="5" id="KW-0833">Ubl conjugation pathway</keyword>
<keyword evidence="4" id="KW-0645">Protease</keyword>
<evidence type="ECO:0000256" key="2">
    <source>
        <dbReference type="ARBA" id="ARBA00009085"/>
    </source>
</evidence>
<dbReference type="RefSeq" id="XP_028462372.1">
    <property type="nucleotide sequence ID" value="XM_028608527.1"/>
</dbReference>
<dbReference type="GO" id="GO:0016579">
    <property type="term" value="P:protein deubiquitination"/>
    <property type="evidence" value="ECO:0007669"/>
    <property type="project" value="InterPro"/>
</dbReference>
<dbReference type="PROSITE" id="PS50235">
    <property type="entry name" value="USP_3"/>
    <property type="match status" value="1"/>
</dbReference>
<dbReference type="SUPFAM" id="SSF54001">
    <property type="entry name" value="Cysteine proteinases"/>
    <property type="match status" value="1"/>
</dbReference>
<sequence length="764" mass="83125">MNSQRAHSALYNDPYSSKSFYAGQDLKDRLLQPTVLVSIAALLVTSLLWTSSARLDILWDAFVFVVPYRALYTIDNLLHPPLVPRPMLQGPARTHAAKSALMQRVLGFDRPGGGVMGTVTQAGQRGLASFSGAMMALKGGSDRPPGLGNLDNSCYQNSILQGLASLKPLPRYLSDQLRHIELDAANQKKYHAAVTLRTLIADLNDASNHGRTLWTPGSLKNMSTWQQQDAQEYYSKLLDEIDREIVKAAQSNNKNSLPRLELKAAVTDEPTSVDDTTASQHSDDSGYQSISVSSTTESSAPSVSHNPLEGLVAQRVACVQCGHCDGLSMIPFNCLTLSLGLNSAEHDLFELLDAYAHIESIEGVECGKCTLLKMRRLLNTLLVRERASGTSRETMGQHGARMAAVEDALDRDDFEDKTITDKCQIPPNLKVTSTKTKQTVIARPPQSLVIHMNRSAFDENTGYMWKNSAAVRFPLLLDLGPWCLGSAGTFKRVDDQGEGEGEGQGEGEGKGPLPVVVPAHPDREEWLLRPRVSMVAGDRGQSKITGPFYELRAVITHYGRHENGHYVCYRKFPRSSPPKATKPMEAAKSRESVRNESEEPGDASDQDSGNEAEAETEWWRLSDDTVYKVDEETVLAQGGVFMLFYDCVDPASALTSQVQVKRGAGARRERHHTVMASSEKVLSSSPGEEAMTGNDDGSSTYTSVEEEVRPADRPEEAATPVPQAESHTSGKDGPSRAPPASDANSGTENVAAAETIASREAEAA</sequence>
<comment type="catalytic activity">
    <reaction evidence="1">
        <text>Thiol-dependent hydrolysis of ester, thioester, amide, peptide and isopeptide bonds formed by the C-terminal Gly of ubiquitin (a 76-residue protein attached to proteins as an intracellular targeting signal).</text>
        <dbReference type="EC" id="3.4.19.12"/>
    </reaction>
</comment>
<feature type="region of interest" description="Disordered" evidence="8">
    <location>
        <begin position="265"/>
        <end position="305"/>
    </location>
</feature>
<dbReference type="InterPro" id="IPR018200">
    <property type="entry name" value="USP_CS"/>
</dbReference>
<accession>A0A3N2PJS7</accession>
<evidence type="ECO:0000256" key="5">
    <source>
        <dbReference type="ARBA" id="ARBA00022786"/>
    </source>
</evidence>
<feature type="compositionally biased region" description="Acidic residues" evidence="8">
    <location>
        <begin position="598"/>
        <end position="616"/>
    </location>
</feature>
<evidence type="ECO:0000256" key="3">
    <source>
        <dbReference type="ARBA" id="ARBA00012759"/>
    </source>
</evidence>
<feature type="region of interest" description="Disordered" evidence="8">
    <location>
        <begin position="572"/>
        <end position="617"/>
    </location>
</feature>
<dbReference type="InterPro" id="IPR050164">
    <property type="entry name" value="Peptidase_C19"/>
</dbReference>
<feature type="region of interest" description="Disordered" evidence="8">
    <location>
        <begin position="493"/>
        <end position="514"/>
    </location>
</feature>
<feature type="compositionally biased region" description="Polar residues" evidence="8">
    <location>
        <begin position="269"/>
        <end position="288"/>
    </location>
</feature>
<feature type="compositionally biased region" description="Basic residues" evidence="8">
    <location>
        <begin position="664"/>
        <end position="673"/>
    </location>
</feature>
<evidence type="ECO:0000256" key="6">
    <source>
        <dbReference type="ARBA" id="ARBA00022801"/>
    </source>
</evidence>
<dbReference type="InterPro" id="IPR001394">
    <property type="entry name" value="Peptidase_C19_UCH"/>
</dbReference>
<reference evidence="10 11" key="1">
    <citation type="journal article" date="2018" name="Mol. Ecol.">
        <title>The obligate alkalophilic soda-lake fungus Sodiomyces alkalinus has shifted to a protein diet.</title>
        <authorList>
            <person name="Grum-Grzhimaylo A.A."/>
            <person name="Falkoski D.L."/>
            <person name="van den Heuvel J."/>
            <person name="Valero-Jimenez C.A."/>
            <person name="Min B."/>
            <person name="Choi I.G."/>
            <person name="Lipzen A."/>
            <person name="Daum C.G."/>
            <person name="Aanen D.K."/>
            <person name="Tsang A."/>
            <person name="Henrissat B."/>
            <person name="Bilanenko E.N."/>
            <person name="de Vries R.P."/>
            <person name="van Kan J.A.L."/>
            <person name="Grigoriev I.V."/>
            <person name="Debets A.J.M."/>
        </authorList>
    </citation>
    <scope>NUCLEOTIDE SEQUENCE [LARGE SCALE GENOMIC DNA]</scope>
    <source>
        <strain evidence="10 11">F11</strain>
    </source>
</reference>